<feature type="compositionally biased region" description="Low complexity" evidence="9">
    <location>
        <begin position="15"/>
        <end position="30"/>
    </location>
</feature>
<dbReference type="InterPro" id="IPR002403">
    <property type="entry name" value="Cyt_P450_E_grp-IV"/>
</dbReference>
<dbReference type="EMBL" id="DQIR01250250">
    <property type="protein sequence ID" value="HDC05728.1"/>
    <property type="molecule type" value="Transcribed_RNA"/>
</dbReference>
<evidence type="ECO:0000256" key="7">
    <source>
        <dbReference type="PIRSR" id="PIRSR602403-1"/>
    </source>
</evidence>
<evidence type="ECO:0000256" key="5">
    <source>
        <dbReference type="ARBA" id="ARBA00023004"/>
    </source>
</evidence>
<dbReference type="PANTHER" id="PTHR24301:SF2">
    <property type="entry name" value="THROMBOXANE-A SYNTHASE"/>
    <property type="match status" value="1"/>
</dbReference>
<evidence type="ECO:0000313" key="10">
    <source>
        <dbReference type="EMBL" id="HDA62877.1"/>
    </source>
</evidence>
<dbReference type="AlphaFoldDB" id="A0A480KRG8"/>
<keyword evidence="4 7" id="KW-0479">Metal-binding</keyword>
<dbReference type="EMBL" id="DQIR01107401">
    <property type="protein sequence ID" value="HDA62877.1"/>
    <property type="molecule type" value="Transcribed_RNA"/>
</dbReference>
<keyword evidence="3 7" id="KW-0349">Heme</keyword>
<accession>A0A480KRG8</accession>
<dbReference type="PRINTS" id="PR00465">
    <property type="entry name" value="EP450IV"/>
</dbReference>
<comment type="cofactor">
    <cofactor evidence="7">
        <name>heme</name>
        <dbReference type="ChEBI" id="CHEBI:30413"/>
    </cofactor>
</comment>
<dbReference type="GO" id="GO:0005506">
    <property type="term" value="F:iron ion binding"/>
    <property type="evidence" value="ECO:0007669"/>
    <property type="project" value="InterPro"/>
</dbReference>
<evidence type="ECO:0000256" key="9">
    <source>
        <dbReference type="SAM" id="MobiDB-lite"/>
    </source>
</evidence>
<keyword evidence="8" id="KW-0560">Oxidoreductase</keyword>
<dbReference type="GO" id="GO:0020037">
    <property type="term" value="F:heme binding"/>
    <property type="evidence" value="ECO:0007669"/>
    <property type="project" value="InterPro"/>
</dbReference>
<keyword evidence="8" id="KW-0503">Monooxygenase</keyword>
<dbReference type="GO" id="GO:0004497">
    <property type="term" value="F:monooxygenase activity"/>
    <property type="evidence" value="ECO:0007669"/>
    <property type="project" value="UniProtKB-KW"/>
</dbReference>
<dbReference type="GO" id="GO:0016705">
    <property type="term" value="F:oxidoreductase activity, acting on paired donors, with incorporation or reduction of molecular oxygen"/>
    <property type="evidence" value="ECO:0007669"/>
    <property type="project" value="InterPro"/>
</dbReference>
<reference evidence="10" key="1">
    <citation type="journal article" date="2019" name="PeerJ">
        <title>Genes of the pig, Sus scrofa, reconstructed with EvidentialGene.</title>
        <authorList>
            <person name="Gilbert D.G."/>
        </authorList>
    </citation>
    <scope>NUCLEOTIDE SEQUENCE</scope>
</reference>
<dbReference type="InterPro" id="IPR036396">
    <property type="entry name" value="Cyt_P450_sf"/>
</dbReference>
<keyword evidence="6" id="KW-0472">Membrane</keyword>
<organism evidence="10">
    <name type="scientific">Sus scrofa</name>
    <name type="common">Pig</name>
    <dbReference type="NCBI Taxonomy" id="9823"/>
    <lineage>
        <taxon>Eukaryota</taxon>
        <taxon>Metazoa</taxon>
        <taxon>Chordata</taxon>
        <taxon>Craniata</taxon>
        <taxon>Vertebrata</taxon>
        <taxon>Euteleostomi</taxon>
        <taxon>Mammalia</taxon>
        <taxon>Eutheria</taxon>
        <taxon>Laurasiatheria</taxon>
        <taxon>Artiodactyla</taxon>
        <taxon>Suina</taxon>
        <taxon>Suidae</taxon>
        <taxon>Sus</taxon>
    </lineage>
</organism>
<dbReference type="PANTHER" id="PTHR24301">
    <property type="entry name" value="THROMBOXANE-A SYNTHASE"/>
    <property type="match status" value="1"/>
</dbReference>
<evidence type="ECO:0000256" key="1">
    <source>
        <dbReference type="ARBA" id="ARBA00004370"/>
    </source>
</evidence>
<evidence type="ECO:0000256" key="4">
    <source>
        <dbReference type="ARBA" id="ARBA00022723"/>
    </source>
</evidence>
<dbReference type="SUPFAM" id="SSF48264">
    <property type="entry name" value="Cytochrome P450"/>
    <property type="match status" value="1"/>
</dbReference>
<sequence length="210" mass="23397">MYNMQLPHRQPSKNTSSAAATTALSQTPLTPRDPGVPGLACSSVTHTTRKQAQQKPSPEHCSLQQGLPYLDMVLSETLRMYPPAFRFTREAARDCEVLGQRIPAGTVLEVAVGALHHDPKHWPHPETFDPERFTAEAQRLQQPFTYLPFGAGPRSCLGVQLGLLEIKLTLLHILRKFRFEACPETQVPLQLESKSALSPKNGVYIRIVPR</sequence>
<dbReference type="PRINTS" id="PR00385">
    <property type="entry name" value="P450"/>
</dbReference>
<dbReference type="Gene3D" id="1.10.630.10">
    <property type="entry name" value="Cytochrome P450"/>
    <property type="match status" value="1"/>
</dbReference>
<feature type="binding site" description="axial binding residue" evidence="7">
    <location>
        <position position="156"/>
    </location>
    <ligand>
        <name>heme</name>
        <dbReference type="ChEBI" id="CHEBI:30413"/>
    </ligand>
    <ligandPart>
        <name>Fe</name>
        <dbReference type="ChEBI" id="CHEBI:18248"/>
    </ligandPart>
</feature>
<comment type="similarity">
    <text evidence="2 8">Belongs to the cytochrome P450 family.</text>
</comment>
<name>A0A480KRG8_PIG</name>
<dbReference type="InterPro" id="IPR001128">
    <property type="entry name" value="Cyt_P450"/>
</dbReference>
<evidence type="ECO:0000256" key="3">
    <source>
        <dbReference type="ARBA" id="ARBA00022617"/>
    </source>
</evidence>
<evidence type="ECO:0000256" key="6">
    <source>
        <dbReference type="ARBA" id="ARBA00023136"/>
    </source>
</evidence>
<dbReference type="GO" id="GO:0016020">
    <property type="term" value="C:membrane"/>
    <property type="evidence" value="ECO:0007669"/>
    <property type="project" value="UniProtKB-SubCell"/>
</dbReference>
<dbReference type="InterPro" id="IPR017972">
    <property type="entry name" value="Cyt_P450_CS"/>
</dbReference>
<evidence type="ECO:0000256" key="2">
    <source>
        <dbReference type="ARBA" id="ARBA00010617"/>
    </source>
</evidence>
<proteinExistence type="inferred from homology"/>
<dbReference type="Pfam" id="PF00067">
    <property type="entry name" value="p450"/>
    <property type="match status" value="1"/>
</dbReference>
<keyword evidence="5 7" id="KW-0408">Iron</keyword>
<dbReference type="GO" id="GO:0044281">
    <property type="term" value="P:small molecule metabolic process"/>
    <property type="evidence" value="ECO:0007669"/>
    <property type="project" value="UniProtKB-ARBA"/>
</dbReference>
<protein>
    <submittedName>
        <fullName evidence="10">Thromboxane-A synthase isoform 5-like</fullName>
    </submittedName>
</protein>
<feature type="compositionally biased region" description="Polar residues" evidence="9">
    <location>
        <begin position="42"/>
        <end position="56"/>
    </location>
</feature>
<feature type="region of interest" description="Disordered" evidence="9">
    <location>
        <begin position="1"/>
        <end position="63"/>
    </location>
</feature>
<dbReference type="PROSITE" id="PS00086">
    <property type="entry name" value="CYTOCHROME_P450"/>
    <property type="match status" value="1"/>
</dbReference>
<evidence type="ECO:0000256" key="8">
    <source>
        <dbReference type="RuleBase" id="RU000461"/>
    </source>
</evidence>
<comment type="subcellular location">
    <subcellularLocation>
        <location evidence="1">Membrane</location>
    </subcellularLocation>
</comment>